<organism evidence="1 2">
    <name type="scientific">Favolaschia claudopus</name>
    <dbReference type="NCBI Taxonomy" id="2862362"/>
    <lineage>
        <taxon>Eukaryota</taxon>
        <taxon>Fungi</taxon>
        <taxon>Dikarya</taxon>
        <taxon>Basidiomycota</taxon>
        <taxon>Agaricomycotina</taxon>
        <taxon>Agaricomycetes</taxon>
        <taxon>Agaricomycetidae</taxon>
        <taxon>Agaricales</taxon>
        <taxon>Marasmiineae</taxon>
        <taxon>Mycenaceae</taxon>
        <taxon>Favolaschia</taxon>
    </lineage>
</organism>
<evidence type="ECO:0008006" key="3">
    <source>
        <dbReference type="Google" id="ProtNLM"/>
    </source>
</evidence>
<evidence type="ECO:0000313" key="1">
    <source>
        <dbReference type="EMBL" id="KAK7043535.1"/>
    </source>
</evidence>
<dbReference type="AlphaFoldDB" id="A0AAW0CYG0"/>
<protein>
    <recommendedName>
        <fullName evidence="3">Ribosomal protein S3</fullName>
    </recommendedName>
</protein>
<proteinExistence type="predicted"/>
<comment type="caution">
    <text evidence="1">The sequence shown here is derived from an EMBL/GenBank/DDBJ whole genome shotgun (WGS) entry which is preliminary data.</text>
</comment>
<gene>
    <name evidence="1" type="ORF">R3P38DRAFT_256968</name>
</gene>
<name>A0AAW0CYG0_9AGAR</name>
<sequence>MRQGIWGEYSHARVKPVFPNLVSFPLATGIPFSLHVETDTKPLPTFDTPVDKHGKSLFPAPPALSSEVRRRFHRTAHIQVRGHDRTVDTDLNLKGSLGDAIQIAAVRQATDEPEWIPAPGPKDKKGLGMWRRAVRFESGVRIPFSPTTHTEIFQLGGKSSVQPSRIFRL</sequence>
<dbReference type="EMBL" id="JAWWNJ010000012">
    <property type="protein sequence ID" value="KAK7043535.1"/>
    <property type="molecule type" value="Genomic_DNA"/>
</dbReference>
<keyword evidence="2" id="KW-1185">Reference proteome</keyword>
<accession>A0AAW0CYG0</accession>
<reference evidence="1 2" key="1">
    <citation type="journal article" date="2024" name="J Genomics">
        <title>Draft genome sequencing and assembly of Favolaschia claudopus CIRM-BRFM 2984 isolated from oak limbs.</title>
        <authorList>
            <person name="Navarro D."/>
            <person name="Drula E."/>
            <person name="Chaduli D."/>
            <person name="Cazenave R."/>
            <person name="Ahrendt S."/>
            <person name="Wang J."/>
            <person name="Lipzen A."/>
            <person name="Daum C."/>
            <person name="Barry K."/>
            <person name="Grigoriev I.V."/>
            <person name="Favel A."/>
            <person name="Rosso M.N."/>
            <person name="Martin F."/>
        </authorList>
    </citation>
    <scope>NUCLEOTIDE SEQUENCE [LARGE SCALE GENOMIC DNA]</scope>
    <source>
        <strain evidence="1 2">CIRM-BRFM 2984</strain>
    </source>
</reference>
<dbReference type="Proteomes" id="UP001362999">
    <property type="component" value="Unassembled WGS sequence"/>
</dbReference>
<evidence type="ECO:0000313" key="2">
    <source>
        <dbReference type="Proteomes" id="UP001362999"/>
    </source>
</evidence>